<feature type="signal peptide" evidence="2">
    <location>
        <begin position="1"/>
        <end position="20"/>
    </location>
</feature>
<dbReference type="PROSITE" id="PS51257">
    <property type="entry name" value="PROKAR_LIPOPROTEIN"/>
    <property type="match status" value="1"/>
</dbReference>
<comment type="caution">
    <text evidence="4">The sequence shown here is derived from an EMBL/GenBank/DDBJ whole genome shotgun (WGS) entry which is preliminary data.</text>
</comment>
<evidence type="ECO:0000256" key="2">
    <source>
        <dbReference type="SAM" id="SignalP"/>
    </source>
</evidence>
<name>A0A2V1IJQ7_9BACT</name>
<dbReference type="EMBL" id="PUEC01000013">
    <property type="protein sequence ID" value="PWB02341.1"/>
    <property type="molecule type" value="Genomic_DNA"/>
</dbReference>
<evidence type="ECO:0000256" key="1">
    <source>
        <dbReference type="SAM" id="MobiDB-lite"/>
    </source>
</evidence>
<feature type="domain" description="Sulfatase-modifying factor enzyme-like" evidence="3">
    <location>
        <begin position="272"/>
        <end position="466"/>
    </location>
</feature>
<gene>
    <name evidence="4" type="ORF">C5O23_06710</name>
</gene>
<evidence type="ECO:0000259" key="3">
    <source>
        <dbReference type="Pfam" id="PF03781"/>
    </source>
</evidence>
<dbReference type="PANTHER" id="PTHR23150">
    <property type="entry name" value="SULFATASE MODIFYING FACTOR 1, 2"/>
    <property type="match status" value="1"/>
</dbReference>
<dbReference type="PANTHER" id="PTHR23150:SF19">
    <property type="entry name" value="FORMYLGLYCINE-GENERATING ENZYME"/>
    <property type="match status" value="1"/>
</dbReference>
<dbReference type="RefSeq" id="WP_107032184.1">
    <property type="nucleotide sequence ID" value="NZ_CARXIO010000035.1"/>
</dbReference>
<keyword evidence="2" id="KW-0732">Signal</keyword>
<dbReference type="InterPro" id="IPR051043">
    <property type="entry name" value="Sulfatase_Mod_Factor_Kinase"/>
</dbReference>
<keyword evidence="4" id="KW-0449">Lipoprotein</keyword>
<dbReference type="InterPro" id="IPR016187">
    <property type="entry name" value="CTDL_fold"/>
</dbReference>
<evidence type="ECO:0000313" key="4">
    <source>
        <dbReference type="EMBL" id="PWB02341.1"/>
    </source>
</evidence>
<evidence type="ECO:0000313" key="5">
    <source>
        <dbReference type="Proteomes" id="UP000244905"/>
    </source>
</evidence>
<dbReference type="Proteomes" id="UP000244905">
    <property type="component" value="Unassembled WGS sequence"/>
</dbReference>
<keyword evidence="5" id="KW-1185">Reference proteome</keyword>
<protein>
    <submittedName>
        <fullName evidence="4">Gliding motility-associated lipoprotein GldK</fullName>
    </submittedName>
</protein>
<feature type="region of interest" description="Disordered" evidence="1">
    <location>
        <begin position="123"/>
        <end position="142"/>
    </location>
</feature>
<dbReference type="AlphaFoldDB" id="A0A2V1IJQ7"/>
<feature type="domain" description="Sulfatase-modifying factor enzyme-like" evidence="3">
    <location>
        <begin position="47"/>
        <end position="130"/>
    </location>
</feature>
<dbReference type="Pfam" id="PF03781">
    <property type="entry name" value="FGE-sulfatase"/>
    <property type="match status" value="2"/>
</dbReference>
<reference evidence="5" key="1">
    <citation type="submission" date="2018-02" db="EMBL/GenBank/DDBJ databases">
        <authorList>
            <person name="Clavel T."/>
            <person name="Strowig T."/>
        </authorList>
    </citation>
    <scope>NUCLEOTIDE SEQUENCE [LARGE SCALE GENOMIC DNA]</scope>
    <source>
        <strain evidence="5">DSM 103720</strain>
    </source>
</reference>
<dbReference type="GO" id="GO:0120147">
    <property type="term" value="F:formylglycine-generating oxidase activity"/>
    <property type="evidence" value="ECO:0007669"/>
    <property type="project" value="TreeGrafter"/>
</dbReference>
<sequence>MKKIIHLIIVITLLSGAASCATGSRSATGGEVTGVGGSSWAEPIPYGMVLVSRGSVKMGPAKDDSLWNIRANSRGVSVDAFWMDETEITNSKYKQFVFWVRDSIIRERLADPAFGGNEEFKIEEDREGNPVTPHLNWSKPIPWRNANEDEQRAIESLYRTNPITGARELDPEQLNYRYEIYNHTEAARRKHRLNPARREYNTDRPVPTATPLISKDTAWISDEGEIIRQTISRGLTGDFDFVNTYIVNVYPDTTAWINDFDNAYNEPYVRLYFSHGGYNEYPVVGVSWEQATAFANWRTDFLRRSLGREGVYIEPYRLPTEAEWEYAARAGKSENMYPWDGDLPMTEDQGCFYANFKPQEGNFVQDGHLITSRVGTYSPNDFGLYDMAGNVSEWTSTAYTESIDKLTSDLNPEYRYNAALEDPYKMKRKIVRGGSWKDVAHNVRSDLRMWEYQNEQRSYIGFRCVRTQIGFAKGTKAKK</sequence>
<dbReference type="GeneID" id="82526033"/>
<dbReference type="InterPro" id="IPR005532">
    <property type="entry name" value="SUMF_dom"/>
</dbReference>
<feature type="chain" id="PRO_5015950753" evidence="2">
    <location>
        <begin position="21"/>
        <end position="479"/>
    </location>
</feature>
<dbReference type="Gene3D" id="3.90.1580.10">
    <property type="entry name" value="paralog of FGE (formylglycine-generating enzyme)"/>
    <property type="match status" value="2"/>
</dbReference>
<proteinExistence type="predicted"/>
<dbReference type="SUPFAM" id="SSF56436">
    <property type="entry name" value="C-type lectin-like"/>
    <property type="match status" value="1"/>
</dbReference>
<organism evidence="4 5">
    <name type="scientific">Duncaniella muris</name>
    <dbReference type="NCBI Taxonomy" id="2094150"/>
    <lineage>
        <taxon>Bacteria</taxon>
        <taxon>Pseudomonadati</taxon>
        <taxon>Bacteroidota</taxon>
        <taxon>Bacteroidia</taxon>
        <taxon>Bacteroidales</taxon>
        <taxon>Muribaculaceae</taxon>
        <taxon>Duncaniella</taxon>
    </lineage>
</organism>
<accession>A0A2V1IJQ7</accession>
<dbReference type="InterPro" id="IPR042095">
    <property type="entry name" value="SUMF_sf"/>
</dbReference>